<organism evidence="2 3">
    <name type="scientific">Carpinus fangiana</name>
    <dbReference type="NCBI Taxonomy" id="176857"/>
    <lineage>
        <taxon>Eukaryota</taxon>
        <taxon>Viridiplantae</taxon>
        <taxon>Streptophyta</taxon>
        <taxon>Embryophyta</taxon>
        <taxon>Tracheophyta</taxon>
        <taxon>Spermatophyta</taxon>
        <taxon>Magnoliopsida</taxon>
        <taxon>eudicotyledons</taxon>
        <taxon>Gunneridae</taxon>
        <taxon>Pentapetalae</taxon>
        <taxon>rosids</taxon>
        <taxon>fabids</taxon>
        <taxon>Fagales</taxon>
        <taxon>Betulaceae</taxon>
        <taxon>Carpinus</taxon>
    </lineage>
</organism>
<dbReference type="PANTHER" id="PTHR34190">
    <property type="entry name" value="EXPRESSED PROTEIN"/>
    <property type="match status" value="1"/>
</dbReference>
<gene>
    <name evidence="2" type="ORF">FH972_010767</name>
</gene>
<dbReference type="Proteomes" id="UP000327013">
    <property type="component" value="Chromosome 4"/>
</dbReference>
<dbReference type="AlphaFoldDB" id="A0A660KP96"/>
<feature type="region of interest" description="Disordered" evidence="1">
    <location>
        <begin position="1"/>
        <end position="43"/>
    </location>
</feature>
<dbReference type="EMBL" id="CM017324">
    <property type="protein sequence ID" value="KAE8038237.1"/>
    <property type="molecule type" value="Genomic_DNA"/>
</dbReference>
<proteinExistence type="predicted"/>
<accession>A0A660KP96</accession>
<evidence type="ECO:0000256" key="1">
    <source>
        <dbReference type="SAM" id="MobiDB-lite"/>
    </source>
</evidence>
<evidence type="ECO:0000313" key="3">
    <source>
        <dbReference type="Proteomes" id="UP000327013"/>
    </source>
</evidence>
<dbReference type="PANTHER" id="PTHR34190:SF4">
    <property type="entry name" value="EXPRESSED PROTEIN"/>
    <property type="match status" value="1"/>
</dbReference>
<keyword evidence="3" id="KW-1185">Reference proteome</keyword>
<reference evidence="2 3" key="1">
    <citation type="submission" date="2019-06" db="EMBL/GenBank/DDBJ databases">
        <title>A chromosomal-level reference genome of Carpinus fangiana (Coryloideae, Betulaceae).</title>
        <authorList>
            <person name="Yang X."/>
            <person name="Wang Z."/>
            <person name="Zhang L."/>
            <person name="Hao G."/>
            <person name="Liu J."/>
            <person name="Yang Y."/>
        </authorList>
    </citation>
    <scope>NUCLEOTIDE SEQUENCE [LARGE SCALE GENOMIC DNA]</scope>
    <source>
        <strain evidence="2">Cfa_2016G</strain>
        <tissue evidence="2">Leaf</tissue>
    </source>
</reference>
<name>A0A660KP96_9ROSI</name>
<evidence type="ECO:0000313" key="2">
    <source>
        <dbReference type="EMBL" id="KAE8038237.1"/>
    </source>
</evidence>
<protein>
    <submittedName>
        <fullName evidence="2">Uncharacterized protein</fullName>
    </submittedName>
</protein>
<dbReference type="OrthoDB" id="783251at2759"/>
<sequence length="122" mass="13721">MRGCNRSPKSTCTSVASSGTPTSDGQRSSTDFSPKSLEKHSRPINQVIMETEVKGTLIERLEQVEDRVLKLCLQLEVELDAERKILEAKSVKKKRSTPKKEWKQLVKHCVTGNGKHNKSRSD</sequence>
<feature type="compositionally biased region" description="Polar residues" evidence="1">
    <location>
        <begin position="7"/>
        <end position="33"/>
    </location>
</feature>